<accession>K1PIP1</accession>
<reference evidence="1" key="1">
    <citation type="journal article" date="2012" name="Nature">
        <title>The oyster genome reveals stress adaptation and complexity of shell formation.</title>
        <authorList>
            <person name="Zhang G."/>
            <person name="Fang X."/>
            <person name="Guo X."/>
            <person name="Li L."/>
            <person name="Luo R."/>
            <person name="Xu F."/>
            <person name="Yang P."/>
            <person name="Zhang L."/>
            <person name="Wang X."/>
            <person name="Qi H."/>
            <person name="Xiong Z."/>
            <person name="Que H."/>
            <person name="Xie Y."/>
            <person name="Holland P.W."/>
            <person name="Paps J."/>
            <person name="Zhu Y."/>
            <person name="Wu F."/>
            <person name="Chen Y."/>
            <person name="Wang J."/>
            <person name="Peng C."/>
            <person name="Meng J."/>
            <person name="Yang L."/>
            <person name="Liu J."/>
            <person name="Wen B."/>
            <person name="Zhang N."/>
            <person name="Huang Z."/>
            <person name="Zhu Q."/>
            <person name="Feng Y."/>
            <person name="Mount A."/>
            <person name="Hedgecock D."/>
            <person name="Xu Z."/>
            <person name="Liu Y."/>
            <person name="Domazet-Loso T."/>
            <person name="Du Y."/>
            <person name="Sun X."/>
            <person name="Zhang S."/>
            <person name="Liu B."/>
            <person name="Cheng P."/>
            <person name="Jiang X."/>
            <person name="Li J."/>
            <person name="Fan D."/>
            <person name="Wang W."/>
            <person name="Fu W."/>
            <person name="Wang T."/>
            <person name="Wang B."/>
            <person name="Zhang J."/>
            <person name="Peng Z."/>
            <person name="Li Y."/>
            <person name="Li N."/>
            <person name="Wang J."/>
            <person name="Chen M."/>
            <person name="He Y."/>
            <person name="Tan F."/>
            <person name="Song X."/>
            <person name="Zheng Q."/>
            <person name="Huang R."/>
            <person name="Yang H."/>
            <person name="Du X."/>
            <person name="Chen L."/>
            <person name="Yang M."/>
            <person name="Gaffney P.M."/>
            <person name="Wang S."/>
            <person name="Luo L."/>
            <person name="She Z."/>
            <person name="Ming Y."/>
            <person name="Huang W."/>
            <person name="Zhang S."/>
            <person name="Huang B."/>
            <person name="Zhang Y."/>
            <person name="Qu T."/>
            <person name="Ni P."/>
            <person name="Miao G."/>
            <person name="Wang J."/>
            <person name="Wang Q."/>
            <person name="Steinberg C.E."/>
            <person name="Wang H."/>
            <person name="Li N."/>
            <person name="Qian L."/>
            <person name="Zhang G."/>
            <person name="Li Y."/>
            <person name="Yang H."/>
            <person name="Liu X."/>
            <person name="Wang J."/>
            <person name="Yin Y."/>
            <person name="Wang J."/>
        </authorList>
    </citation>
    <scope>NUCLEOTIDE SEQUENCE [LARGE SCALE GENOMIC DNA]</scope>
    <source>
        <strain evidence="1">05x7-T-G4-1.051#20</strain>
    </source>
</reference>
<gene>
    <name evidence="1" type="ORF">CGI_10003887</name>
</gene>
<dbReference type="InParanoid" id="K1PIP1"/>
<dbReference type="EMBL" id="JH817266">
    <property type="protein sequence ID" value="EKC21443.1"/>
    <property type="molecule type" value="Genomic_DNA"/>
</dbReference>
<organism evidence="1">
    <name type="scientific">Magallana gigas</name>
    <name type="common">Pacific oyster</name>
    <name type="synonym">Crassostrea gigas</name>
    <dbReference type="NCBI Taxonomy" id="29159"/>
    <lineage>
        <taxon>Eukaryota</taxon>
        <taxon>Metazoa</taxon>
        <taxon>Spiralia</taxon>
        <taxon>Lophotrochozoa</taxon>
        <taxon>Mollusca</taxon>
        <taxon>Bivalvia</taxon>
        <taxon>Autobranchia</taxon>
        <taxon>Pteriomorphia</taxon>
        <taxon>Ostreida</taxon>
        <taxon>Ostreoidea</taxon>
        <taxon>Ostreidae</taxon>
        <taxon>Magallana</taxon>
    </lineage>
</organism>
<evidence type="ECO:0000313" key="1">
    <source>
        <dbReference type="EMBL" id="EKC21443.1"/>
    </source>
</evidence>
<dbReference type="AlphaFoldDB" id="K1PIP1"/>
<protein>
    <submittedName>
        <fullName evidence="1">Uncharacterized protein</fullName>
    </submittedName>
</protein>
<name>K1PIP1_MAGGI</name>
<sequence>MSQSYIVVQNQGSEIGDESFQKDSKRNKFLGKLCFCEGKVCCGLNFTQEFHSSCACHFSD</sequence>
<proteinExistence type="predicted"/>
<dbReference type="HOGENOM" id="CLU_2943977_0_0_1"/>